<keyword evidence="4" id="KW-0472">Membrane</keyword>
<dbReference type="PANTHER" id="PTHR43024">
    <property type="entry name" value="UDP-N-ACETYLMURAMOYL-TRIPEPTIDE--D-ALANYL-D-ALANINE LIGASE"/>
    <property type="match status" value="1"/>
</dbReference>
<accession>A0A1G1Z751</accession>
<dbReference type="GO" id="GO:0016881">
    <property type="term" value="F:acid-amino acid ligase activity"/>
    <property type="evidence" value="ECO:0007669"/>
    <property type="project" value="InterPro"/>
</dbReference>
<sequence length="488" mass="53913">MILIAKILLFVLAPMILIRWSRWLATLQQKEYRWDRLWLFLMSREGRQDLIRVLPNRRNFSRAGLKRPAVTRRIVFVGFIGFVILIAGFVVPFSSSAPKLLASLVVFHLILPIIVSVSILPSQIVSEIITLAVLMKARKMIKKHSPTVVGITGSYGKTSTKLIISHVLRTKLKVFTTPKSYNKRYSVAKSIVGNYRGQQVIVLEYGAYRKGEIRALAKFIKPSSAVITGLTPQHMGIFGSLENIIAAKSELIKALADKSRVFYNGDDPGTKEICEVGGVENPIAYSGKDSTIKISNVGLNNEGQLKFKWEGRLVQTRLVGTHYIGAVRAALVIGQNEFGFTNEEIIDALESFDPGDNFILTRRLTNGAFVIDDGKTANPAGFKAALEILKFLKEKRGAKKALLVFGGIVDLGGESAKIHSDLSAAAHAVADEVAYVGSEGQDEFLETFHEDLFFGHSAVEKKLKELSGDTIVLVEGFVPKSIYETYLQ</sequence>
<dbReference type="Pfam" id="PF08245">
    <property type="entry name" value="Mur_ligase_M"/>
    <property type="match status" value="1"/>
</dbReference>
<keyword evidence="4" id="KW-0812">Transmembrane</keyword>
<reference evidence="6 7" key="1">
    <citation type="journal article" date="2016" name="Nat. Commun.">
        <title>Thousands of microbial genomes shed light on interconnected biogeochemical processes in an aquifer system.</title>
        <authorList>
            <person name="Anantharaman K."/>
            <person name="Brown C.T."/>
            <person name="Hug L.A."/>
            <person name="Sharon I."/>
            <person name="Castelle C.J."/>
            <person name="Probst A.J."/>
            <person name="Thomas B.C."/>
            <person name="Singh A."/>
            <person name="Wilkins M.J."/>
            <person name="Karaoz U."/>
            <person name="Brodie E.L."/>
            <person name="Williams K.H."/>
            <person name="Hubbard S.S."/>
            <person name="Banfield J.F."/>
        </authorList>
    </citation>
    <scope>NUCLEOTIDE SEQUENCE [LARGE SCALE GENOMIC DNA]</scope>
</reference>
<dbReference type="Proteomes" id="UP000176544">
    <property type="component" value="Unassembled WGS sequence"/>
</dbReference>
<dbReference type="InterPro" id="IPR051046">
    <property type="entry name" value="MurCDEF_CellWall_CoF430Synth"/>
</dbReference>
<evidence type="ECO:0000259" key="5">
    <source>
        <dbReference type="Pfam" id="PF08245"/>
    </source>
</evidence>
<keyword evidence="3" id="KW-0067">ATP-binding</keyword>
<keyword evidence="2" id="KW-0547">Nucleotide-binding</keyword>
<dbReference type="InterPro" id="IPR036615">
    <property type="entry name" value="Mur_ligase_C_dom_sf"/>
</dbReference>
<organism evidence="6 7">
    <name type="scientific">Candidatus Colwellbacteria bacterium RIFCSPLOWO2_02_FULL_45_11</name>
    <dbReference type="NCBI Taxonomy" id="1797692"/>
    <lineage>
        <taxon>Bacteria</taxon>
        <taxon>Candidatus Colwelliibacteriota</taxon>
    </lineage>
</organism>
<name>A0A1G1Z751_9BACT</name>
<feature type="transmembrane region" description="Helical" evidence="4">
    <location>
        <begin position="105"/>
        <end position="134"/>
    </location>
</feature>
<evidence type="ECO:0000256" key="2">
    <source>
        <dbReference type="ARBA" id="ARBA00022741"/>
    </source>
</evidence>
<dbReference type="AlphaFoldDB" id="A0A1G1Z751"/>
<dbReference type="SUPFAM" id="SSF53244">
    <property type="entry name" value="MurD-like peptide ligases, peptide-binding domain"/>
    <property type="match status" value="1"/>
</dbReference>
<protein>
    <recommendedName>
        <fullName evidence="5">Mur ligase central domain-containing protein</fullName>
    </recommendedName>
</protein>
<dbReference type="STRING" id="1797692.A3I33_02640"/>
<dbReference type="EMBL" id="MHJA01000032">
    <property type="protein sequence ID" value="OGY60462.1"/>
    <property type="molecule type" value="Genomic_DNA"/>
</dbReference>
<keyword evidence="1" id="KW-0436">Ligase</keyword>
<dbReference type="InterPro" id="IPR036565">
    <property type="entry name" value="Mur-like_cat_sf"/>
</dbReference>
<gene>
    <name evidence="6" type="ORF">A3I33_02640</name>
</gene>
<proteinExistence type="predicted"/>
<dbReference type="InterPro" id="IPR013221">
    <property type="entry name" value="Mur_ligase_cen"/>
</dbReference>
<dbReference type="Gene3D" id="3.40.1190.10">
    <property type="entry name" value="Mur-like, catalytic domain"/>
    <property type="match status" value="1"/>
</dbReference>
<dbReference type="PANTHER" id="PTHR43024:SF1">
    <property type="entry name" value="UDP-N-ACETYLMURAMOYL-TRIPEPTIDE--D-ALANYL-D-ALANINE LIGASE"/>
    <property type="match status" value="1"/>
</dbReference>
<feature type="transmembrane region" description="Helical" evidence="4">
    <location>
        <begin position="74"/>
        <end position="93"/>
    </location>
</feature>
<keyword evidence="4" id="KW-1133">Transmembrane helix</keyword>
<evidence type="ECO:0000256" key="3">
    <source>
        <dbReference type="ARBA" id="ARBA00022840"/>
    </source>
</evidence>
<dbReference type="SUPFAM" id="SSF53623">
    <property type="entry name" value="MurD-like peptide ligases, catalytic domain"/>
    <property type="match status" value="1"/>
</dbReference>
<comment type="caution">
    <text evidence="6">The sequence shown here is derived from an EMBL/GenBank/DDBJ whole genome shotgun (WGS) entry which is preliminary data.</text>
</comment>
<evidence type="ECO:0000313" key="7">
    <source>
        <dbReference type="Proteomes" id="UP000176544"/>
    </source>
</evidence>
<dbReference type="GO" id="GO:0005524">
    <property type="term" value="F:ATP binding"/>
    <property type="evidence" value="ECO:0007669"/>
    <property type="project" value="UniProtKB-KW"/>
</dbReference>
<feature type="transmembrane region" description="Helical" evidence="4">
    <location>
        <begin position="6"/>
        <end position="25"/>
    </location>
</feature>
<feature type="domain" description="Mur ligase central" evidence="5">
    <location>
        <begin position="151"/>
        <end position="332"/>
    </location>
</feature>
<evidence type="ECO:0000313" key="6">
    <source>
        <dbReference type="EMBL" id="OGY60462.1"/>
    </source>
</evidence>
<dbReference type="Gene3D" id="3.90.190.20">
    <property type="entry name" value="Mur ligase, C-terminal domain"/>
    <property type="match status" value="1"/>
</dbReference>
<evidence type="ECO:0000256" key="4">
    <source>
        <dbReference type="SAM" id="Phobius"/>
    </source>
</evidence>
<evidence type="ECO:0000256" key="1">
    <source>
        <dbReference type="ARBA" id="ARBA00022598"/>
    </source>
</evidence>